<dbReference type="Proteomes" id="UP000616885">
    <property type="component" value="Unassembled WGS sequence"/>
</dbReference>
<proteinExistence type="predicted"/>
<dbReference type="InterPro" id="IPR036291">
    <property type="entry name" value="NAD(P)-bd_dom_sf"/>
</dbReference>
<accession>A0A8H7K2T7</accession>
<dbReference type="EMBL" id="JADCTT010000021">
    <property type="protein sequence ID" value="KAF9742468.1"/>
    <property type="molecule type" value="Genomic_DNA"/>
</dbReference>
<protein>
    <recommendedName>
        <fullName evidence="3">NAD-dependent epimerase/dehydratase domain-containing protein</fullName>
    </recommendedName>
</protein>
<organism evidence="1 2">
    <name type="scientific">Bionectria ochroleuca</name>
    <name type="common">Gliocladium roseum</name>
    <dbReference type="NCBI Taxonomy" id="29856"/>
    <lineage>
        <taxon>Eukaryota</taxon>
        <taxon>Fungi</taxon>
        <taxon>Dikarya</taxon>
        <taxon>Ascomycota</taxon>
        <taxon>Pezizomycotina</taxon>
        <taxon>Sordariomycetes</taxon>
        <taxon>Hypocreomycetidae</taxon>
        <taxon>Hypocreales</taxon>
        <taxon>Bionectriaceae</taxon>
        <taxon>Clonostachys</taxon>
    </lineage>
</organism>
<reference evidence="1" key="1">
    <citation type="submission" date="2020-10" db="EMBL/GenBank/DDBJ databases">
        <title>High-Quality Genome Resource of Clonostachys rosea strain S41 by Oxford Nanopore Long-Read Sequencing.</title>
        <authorList>
            <person name="Wang H."/>
        </authorList>
    </citation>
    <scope>NUCLEOTIDE SEQUENCE</scope>
    <source>
        <strain evidence="1">S41</strain>
    </source>
</reference>
<dbReference type="SUPFAM" id="SSF51735">
    <property type="entry name" value="NAD(P)-binding Rossmann-fold domains"/>
    <property type="match status" value="1"/>
</dbReference>
<name>A0A8H7K2T7_BIOOC</name>
<sequence length="102" mass="11317">MAFINDSVLPQGSIVLVTGANGLVGANVVDIFLQFGFKVRGTVRDTQKHGWLVPFFEEKYGRGAFELVEVKDLLKEGAFEVAIKGTCYYFPLTKKRPNVAFT</sequence>
<dbReference type="Gene3D" id="3.40.50.720">
    <property type="entry name" value="NAD(P)-binding Rossmann-like Domain"/>
    <property type="match status" value="1"/>
</dbReference>
<comment type="caution">
    <text evidence="1">The sequence shown here is derived from an EMBL/GenBank/DDBJ whole genome shotgun (WGS) entry which is preliminary data.</text>
</comment>
<evidence type="ECO:0000313" key="2">
    <source>
        <dbReference type="Proteomes" id="UP000616885"/>
    </source>
</evidence>
<gene>
    <name evidence="1" type="ORF">IM811_009491</name>
</gene>
<evidence type="ECO:0008006" key="3">
    <source>
        <dbReference type="Google" id="ProtNLM"/>
    </source>
</evidence>
<dbReference type="AlphaFoldDB" id="A0A8H7K2T7"/>
<evidence type="ECO:0000313" key="1">
    <source>
        <dbReference type="EMBL" id="KAF9742468.1"/>
    </source>
</evidence>